<reference evidence="8" key="1">
    <citation type="journal article" date="2023" name="Commun. Biol.">
        <title>Genome analysis of Parmales, the sister group of diatoms, reveals the evolutionary specialization of diatoms from phago-mixotrophs to photoautotrophs.</title>
        <authorList>
            <person name="Ban H."/>
            <person name="Sato S."/>
            <person name="Yoshikawa S."/>
            <person name="Yamada K."/>
            <person name="Nakamura Y."/>
            <person name="Ichinomiya M."/>
            <person name="Sato N."/>
            <person name="Blanc-Mathieu R."/>
            <person name="Endo H."/>
            <person name="Kuwata A."/>
            <person name="Ogata H."/>
        </authorList>
    </citation>
    <scope>NUCLEOTIDE SEQUENCE [LARGE SCALE GENOMIC DNA]</scope>
    <source>
        <strain evidence="8">NIES 3701</strain>
    </source>
</reference>
<sequence>MSSDVPLLPVGTNPPSAYSAPPVRWYILCVASLLSLNQSATWFTFSSVNPNTIHDFFGARLNEDALGLLLNWGPILGVFSAPLQFWLSSRKNGLHLSIVLAAWLVFAGNVIRTIPLFLGATFRQNAFAFYLYQTGQILNAIAGPLVMGTVTQLSVLWFPESERVLATSVFQTSNGMGTAVGFLAGPVWFKGSITSLFVFGVVLGAIPAFCVTPPPPRAPYFILVVSTGILTGVYYGWQGLLQEILSPAGVSEDSVGWIGFSNSLAANLSCILAGRMVDLFFARRLKTAIVVGYAIFGMSLCVFTFSLPCFLWDDPPFDMTNNMPGLVGLLFISGMSQGAISPLIYELAAELLYPVSEGLSGGILVLILNGACFLTIFLKDYLDANVMNFAMTCFIFVVTLVVLLFVKETYRRPLG</sequence>
<feature type="transmembrane region" description="Helical" evidence="5">
    <location>
        <begin position="289"/>
        <end position="313"/>
    </location>
</feature>
<dbReference type="OrthoDB" id="191783at2759"/>
<feature type="transmembrane region" description="Helical" evidence="5">
    <location>
        <begin position="65"/>
        <end position="87"/>
    </location>
</feature>
<keyword evidence="8" id="KW-1185">Reference proteome</keyword>
<evidence type="ECO:0000256" key="5">
    <source>
        <dbReference type="SAM" id="Phobius"/>
    </source>
</evidence>
<dbReference type="Proteomes" id="UP001165085">
    <property type="component" value="Unassembled WGS sequence"/>
</dbReference>
<feature type="transmembrane region" description="Helical" evidence="5">
    <location>
        <begin position="25"/>
        <end position="45"/>
    </location>
</feature>
<evidence type="ECO:0000259" key="6">
    <source>
        <dbReference type="PROSITE" id="PS50850"/>
    </source>
</evidence>
<keyword evidence="2 5" id="KW-0812">Transmembrane</keyword>
<feature type="transmembrane region" description="Helical" evidence="5">
    <location>
        <begin position="384"/>
        <end position="406"/>
    </location>
</feature>
<feature type="transmembrane region" description="Helical" evidence="5">
    <location>
        <begin position="218"/>
        <end position="237"/>
    </location>
</feature>
<dbReference type="InterPro" id="IPR049680">
    <property type="entry name" value="FLVCR1-2_SLC49-like"/>
</dbReference>
<keyword evidence="3 5" id="KW-1133">Transmembrane helix</keyword>
<feature type="transmembrane region" description="Helical" evidence="5">
    <location>
        <begin position="359"/>
        <end position="378"/>
    </location>
</feature>
<evidence type="ECO:0000313" key="7">
    <source>
        <dbReference type="EMBL" id="GMH86296.1"/>
    </source>
</evidence>
<accession>A0A9W7BCY7</accession>
<dbReference type="EMBL" id="BRXY01000311">
    <property type="protein sequence ID" value="GMH86296.1"/>
    <property type="molecule type" value="Genomic_DNA"/>
</dbReference>
<feature type="transmembrane region" description="Helical" evidence="5">
    <location>
        <begin position="137"/>
        <end position="158"/>
    </location>
</feature>
<evidence type="ECO:0000256" key="1">
    <source>
        <dbReference type="ARBA" id="ARBA00004141"/>
    </source>
</evidence>
<comment type="subcellular location">
    <subcellularLocation>
        <location evidence="1">Membrane</location>
        <topology evidence="1">Multi-pass membrane protein</topology>
    </subcellularLocation>
</comment>
<dbReference type="InterPro" id="IPR020846">
    <property type="entry name" value="MFS_dom"/>
</dbReference>
<dbReference type="InterPro" id="IPR036259">
    <property type="entry name" value="MFS_trans_sf"/>
</dbReference>
<feature type="transmembrane region" description="Helical" evidence="5">
    <location>
        <begin position="325"/>
        <end position="347"/>
    </location>
</feature>
<dbReference type="PROSITE" id="PS50850">
    <property type="entry name" value="MFS"/>
    <property type="match status" value="1"/>
</dbReference>
<keyword evidence="4 5" id="KW-0472">Membrane</keyword>
<organism evidence="7 8">
    <name type="scientific">Triparma strigata</name>
    <dbReference type="NCBI Taxonomy" id="1606541"/>
    <lineage>
        <taxon>Eukaryota</taxon>
        <taxon>Sar</taxon>
        <taxon>Stramenopiles</taxon>
        <taxon>Ochrophyta</taxon>
        <taxon>Bolidophyceae</taxon>
        <taxon>Parmales</taxon>
        <taxon>Triparmaceae</taxon>
        <taxon>Triparma</taxon>
    </lineage>
</organism>
<dbReference type="PANTHER" id="PTHR10924:SF27">
    <property type="entry name" value="SOLUTE CARRIER FAMILY 49 MEMBER 4"/>
    <property type="match status" value="1"/>
</dbReference>
<dbReference type="SUPFAM" id="SSF103473">
    <property type="entry name" value="MFS general substrate transporter"/>
    <property type="match status" value="1"/>
</dbReference>
<dbReference type="GO" id="GO:0022857">
    <property type="term" value="F:transmembrane transporter activity"/>
    <property type="evidence" value="ECO:0007669"/>
    <property type="project" value="InterPro"/>
</dbReference>
<feature type="transmembrane region" description="Helical" evidence="5">
    <location>
        <begin position="257"/>
        <end position="277"/>
    </location>
</feature>
<dbReference type="AlphaFoldDB" id="A0A9W7BCY7"/>
<evidence type="ECO:0000256" key="3">
    <source>
        <dbReference type="ARBA" id="ARBA00022989"/>
    </source>
</evidence>
<dbReference type="PANTHER" id="PTHR10924">
    <property type="entry name" value="MAJOR FACILITATOR SUPERFAMILY PROTEIN-RELATED"/>
    <property type="match status" value="1"/>
</dbReference>
<name>A0A9W7BCY7_9STRA</name>
<proteinExistence type="predicted"/>
<feature type="transmembrane region" description="Helical" evidence="5">
    <location>
        <begin position="94"/>
        <end position="117"/>
    </location>
</feature>
<dbReference type="GO" id="GO:0016020">
    <property type="term" value="C:membrane"/>
    <property type="evidence" value="ECO:0007669"/>
    <property type="project" value="UniProtKB-SubCell"/>
</dbReference>
<gene>
    <name evidence="7" type="ORF">TrST_g6919</name>
</gene>
<dbReference type="Gene3D" id="1.20.1250.20">
    <property type="entry name" value="MFS general substrate transporter like domains"/>
    <property type="match status" value="2"/>
</dbReference>
<protein>
    <recommendedName>
        <fullName evidence="6">Major facilitator superfamily (MFS) profile domain-containing protein</fullName>
    </recommendedName>
</protein>
<evidence type="ECO:0000256" key="4">
    <source>
        <dbReference type="ARBA" id="ARBA00023136"/>
    </source>
</evidence>
<comment type="caution">
    <text evidence="7">The sequence shown here is derived from an EMBL/GenBank/DDBJ whole genome shotgun (WGS) entry which is preliminary data.</text>
</comment>
<evidence type="ECO:0000313" key="8">
    <source>
        <dbReference type="Proteomes" id="UP001165085"/>
    </source>
</evidence>
<feature type="domain" description="Major facilitator superfamily (MFS) profile" evidence="6">
    <location>
        <begin position="193"/>
        <end position="415"/>
    </location>
</feature>
<feature type="transmembrane region" description="Helical" evidence="5">
    <location>
        <begin position="191"/>
        <end position="211"/>
    </location>
</feature>
<evidence type="ECO:0000256" key="2">
    <source>
        <dbReference type="ARBA" id="ARBA00022692"/>
    </source>
</evidence>